<dbReference type="Pfam" id="PF13092">
    <property type="entry name" value="CENP-L"/>
    <property type="match status" value="1"/>
</dbReference>
<gene>
    <name evidence="1" type="ORF">AAP_03240</name>
</gene>
<keyword evidence="2" id="KW-1185">Reference proteome</keyword>
<evidence type="ECO:0000313" key="1">
    <source>
        <dbReference type="EMBL" id="KZZ91534.1"/>
    </source>
</evidence>
<reference evidence="1 2" key="1">
    <citation type="journal article" date="2016" name="Genome Biol. Evol.">
        <title>Divergent and convergent evolution of fungal pathogenicity.</title>
        <authorList>
            <person name="Shang Y."/>
            <person name="Xiao G."/>
            <person name="Zheng P."/>
            <person name="Cen K."/>
            <person name="Zhan S."/>
            <person name="Wang C."/>
        </authorList>
    </citation>
    <scope>NUCLEOTIDE SEQUENCE [LARGE SCALE GENOMIC DNA]</scope>
    <source>
        <strain evidence="1 2">ARSEF 7405</strain>
    </source>
</reference>
<dbReference type="OrthoDB" id="8864979at2759"/>
<comment type="caution">
    <text evidence="1">The sequence shown here is derived from an EMBL/GenBank/DDBJ whole genome shotgun (WGS) entry which is preliminary data.</text>
</comment>
<dbReference type="Proteomes" id="UP000242877">
    <property type="component" value="Unassembled WGS sequence"/>
</dbReference>
<dbReference type="InterPro" id="IPR025204">
    <property type="entry name" value="CENP-L"/>
</dbReference>
<evidence type="ECO:0000313" key="2">
    <source>
        <dbReference type="Proteomes" id="UP000242877"/>
    </source>
</evidence>
<dbReference type="EMBL" id="AZGZ01000013">
    <property type="protein sequence ID" value="KZZ91534.1"/>
    <property type="molecule type" value="Genomic_DNA"/>
</dbReference>
<proteinExistence type="predicted"/>
<dbReference type="VEuPathDB" id="FungiDB:AAP_03240"/>
<name>A0A167YMN4_9EURO</name>
<accession>A0A167YMN4</accession>
<protein>
    <submittedName>
        <fullName evidence="1">Uncharacterized protein</fullName>
    </submittedName>
</protein>
<dbReference type="AlphaFoldDB" id="A0A167YMN4"/>
<sequence length="327" mass="35920">MSGVSVLSSISWTVHRLSPLFNFGKGNADIDDQEALDSLARRLRDHLRGDASREIYTGIDHVGSGNDAVAKAGALKTCQWETLPAWRLNHDASEPRSMGILITMEYENVIYKAALVKGPNEASGIPQGTVNLPLLLIRLPNVLRQALVTFLCETFDAYCTVLHFPPAFLCHTFEGYLGDLKKADERLIEKVVKDTQFTISFPPPIAPSLKSLQIYVPRATIVELLNEEGATSDSRADPSLLNGLSAYLSKHLAMHLELTTSKPNTERVTKISCNAFVLGSEGKVKLIANLVNDDDGSTRENEAVWKANERLLLSLVEKAMGARALEH</sequence>
<organism evidence="1 2">
    <name type="scientific">Ascosphaera apis ARSEF 7405</name>
    <dbReference type="NCBI Taxonomy" id="392613"/>
    <lineage>
        <taxon>Eukaryota</taxon>
        <taxon>Fungi</taxon>
        <taxon>Dikarya</taxon>
        <taxon>Ascomycota</taxon>
        <taxon>Pezizomycotina</taxon>
        <taxon>Eurotiomycetes</taxon>
        <taxon>Eurotiomycetidae</taxon>
        <taxon>Onygenales</taxon>
        <taxon>Ascosphaeraceae</taxon>
        <taxon>Ascosphaera</taxon>
    </lineage>
</organism>